<sequence>MGNGFLRRLRNGGNRPSQIKDSAAEVSLFRRRCFAAVALIVVLTGVLVARMVFLQVYQHELFATRSENNRVRVEPLPPTRGLIFDRNGELLAENRPTYNLMLTREQAGDVSRTVELLVEVLGLPSEMSETLLERSRQRQRPYQSALLLSDLSEGQIARLALNRYRLPGVEVEAQLLRYYPQSMVMSHVLGYVGRISQEDLERLDSSNYAGTHFVGKSGVERFYEDILHGQVGLRRVETNARGRVLGEIDRTAPIKGKDLTLTVDSGLQQLGAKLLDGRRGAIVAIEPKTGAILAMVSSPGFDANAFVTGISHADYQKLQNDKDLPLYSRAFRGEYPPASTVKPFMALAGLQSGVMRPGDTIFDPGYYQLPNDPHRYRNWQRWGHGRVDMHRALLVSNDTYFFGLAHSLGIDRISAFMHRFGYGENDALDVWGARSGLMPSRDWKRGRYNQAWYPGETLSAGIGQGYWLATPLQMASSAAVLANRGKSVRPHLVAAIGDQEILPPFPDSPEDVELDDPRWWDLVIQALKDVADTSAVLSQGRQYTLAAKTGTAQVFTVAQDARYDAAEVAERLRDHALFTGFAPVEDPEIAVSVIVENGGWGGRVAGPIGRAMIDAWMQPGADHEVKIPGRDDGHDL</sequence>
<reference evidence="17 18" key="1">
    <citation type="submission" date="2016-04" db="EMBL/GenBank/DDBJ databases">
        <title>Complete Genome Sequence of Halotalea alkalilenta IHB B 13600.</title>
        <authorList>
            <person name="Swarnkar M.K."/>
            <person name="Sharma A."/>
            <person name="Kaushal K."/>
            <person name="Soni R."/>
            <person name="Rana S."/>
            <person name="Singh A.K."/>
            <person name="Gulati A."/>
        </authorList>
    </citation>
    <scope>NUCLEOTIDE SEQUENCE [LARGE SCALE GENOMIC DNA]</scope>
    <source>
        <strain evidence="17 18">IHB B 13600</strain>
    </source>
</reference>
<dbReference type="InterPro" id="IPR001460">
    <property type="entry name" value="PCN-bd_Tpept"/>
</dbReference>
<dbReference type="EC" id="3.4.16.4" evidence="14"/>
<feature type="domain" description="Penicillin-binding protein transpeptidase" evidence="15">
    <location>
        <begin position="280"/>
        <end position="613"/>
    </location>
</feature>
<dbReference type="GO" id="GO:0009252">
    <property type="term" value="P:peptidoglycan biosynthetic process"/>
    <property type="evidence" value="ECO:0007669"/>
    <property type="project" value="UniProtKB-UniRule"/>
</dbReference>
<dbReference type="Gene3D" id="3.90.1310.10">
    <property type="entry name" value="Penicillin-binding protein 2a (Domain 2)"/>
    <property type="match status" value="1"/>
</dbReference>
<comment type="pathway">
    <text evidence="14">Cell wall biogenesis; peptidoglycan biosynthesis.</text>
</comment>
<dbReference type="Pfam" id="PF03717">
    <property type="entry name" value="PBP_dimer"/>
    <property type="match status" value="1"/>
</dbReference>
<name>A0A172YF98_9GAMM</name>
<gene>
    <name evidence="14" type="primary">mrdA</name>
    <name evidence="17" type="ORF">A5892_10710</name>
</gene>
<dbReference type="NCBIfam" id="TIGR03423">
    <property type="entry name" value="pbp2_mrdA"/>
    <property type="match status" value="1"/>
</dbReference>
<keyword evidence="6 14" id="KW-0645">Protease</keyword>
<evidence type="ECO:0000256" key="11">
    <source>
        <dbReference type="ARBA" id="ARBA00022989"/>
    </source>
</evidence>
<keyword evidence="7 14" id="KW-0812">Transmembrane</keyword>
<dbReference type="InterPro" id="IPR050515">
    <property type="entry name" value="Beta-lactam/transpept"/>
</dbReference>
<evidence type="ECO:0000259" key="15">
    <source>
        <dbReference type="Pfam" id="PF00905"/>
    </source>
</evidence>
<keyword evidence="12 14" id="KW-0472">Membrane</keyword>
<dbReference type="GO" id="GO:0071972">
    <property type="term" value="F:peptidoglycan L,D-transpeptidase activity"/>
    <property type="evidence" value="ECO:0007669"/>
    <property type="project" value="TreeGrafter"/>
</dbReference>
<evidence type="ECO:0000259" key="16">
    <source>
        <dbReference type="Pfam" id="PF03717"/>
    </source>
</evidence>
<dbReference type="KEGG" id="haa:A5892_10710"/>
<evidence type="ECO:0000256" key="4">
    <source>
        <dbReference type="ARBA" id="ARBA00022519"/>
    </source>
</evidence>
<dbReference type="Pfam" id="PF00905">
    <property type="entry name" value="Transpeptidase"/>
    <property type="match status" value="1"/>
</dbReference>
<feature type="transmembrane region" description="Helical" evidence="14">
    <location>
        <begin position="33"/>
        <end position="57"/>
    </location>
</feature>
<keyword evidence="5 14" id="KW-0121">Carboxypeptidase</keyword>
<keyword evidence="4 14" id="KW-0997">Cell inner membrane</keyword>
<dbReference type="SUPFAM" id="SSF56601">
    <property type="entry name" value="beta-lactamase/transpeptidase-like"/>
    <property type="match status" value="1"/>
</dbReference>
<dbReference type="GO" id="GO:0071555">
    <property type="term" value="P:cell wall organization"/>
    <property type="evidence" value="ECO:0007669"/>
    <property type="project" value="UniProtKB-KW"/>
</dbReference>
<evidence type="ECO:0000256" key="10">
    <source>
        <dbReference type="ARBA" id="ARBA00022984"/>
    </source>
</evidence>
<dbReference type="PANTHER" id="PTHR30627">
    <property type="entry name" value="PEPTIDOGLYCAN D,D-TRANSPEPTIDASE"/>
    <property type="match status" value="1"/>
</dbReference>
<comment type="function">
    <text evidence="14">Catalyzes cross-linking of the peptidoglycan cell wall.</text>
</comment>
<evidence type="ECO:0000256" key="13">
    <source>
        <dbReference type="ARBA" id="ARBA00023316"/>
    </source>
</evidence>
<dbReference type="EMBL" id="CP015243">
    <property type="protein sequence ID" value="ANF57877.1"/>
    <property type="molecule type" value="Genomic_DNA"/>
</dbReference>
<keyword evidence="13 14" id="KW-0961">Cell wall biogenesis/degradation</keyword>
<comment type="similarity">
    <text evidence="14">Belongs to the transpeptidase family. MrdA subfamily.</text>
</comment>
<evidence type="ECO:0000256" key="8">
    <source>
        <dbReference type="ARBA" id="ARBA00022801"/>
    </source>
</evidence>
<evidence type="ECO:0000256" key="7">
    <source>
        <dbReference type="ARBA" id="ARBA00022692"/>
    </source>
</evidence>
<dbReference type="GO" id="GO:0008360">
    <property type="term" value="P:regulation of cell shape"/>
    <property type="evidence" value="ECO:0007669"/>
    <property type="project" value="UniProtKB-KW"/>
</dbReference>
<feature type="active site" description="Acyl-ester intermediate" evidence="14">
    <location>
        <position position="339"/>
    </location>
</feature>
<dbReference type="RefSeq" id="WP_064122798.1">
    <property type="nucleotide sequence ID" value="NZ_CP015243.1"/>
</dbReference>
<dbReference type="InterPro" id="IPR005311">
    <property type="entry name" value="PBP_dimer"/>
</dbReference>
<keyword evidence="3 14" id="KW-1003">Cell membrane</keyword>
<dbReference type="SUPFAM" id="SSF56519">
    <property type="entry name" value="Penicillin binding protein dimerisation domain"/>
    <property type="match status" value="1"/>
</dbReference>
<evidence type="ECO:0000256" key="5">
    <source>
        <dbReference type="ARBA" id="ARBA00022645"/>
    </source>
</evidence>
<dbReference type="InterPro" id="IPR012338">
    <property type="entry name" value="Beta-lactam/transpept-like"/>
</dbReference>
<dbReference type="GO" id="GO:0006508">
    <property type="term" value="P:proteolysis"/>
    <property type="evidence" value="ECO:0007669"/>
    <property type="project" value="UniProtKB-KW"/>
</dbReference>
<dbReference type="GO" id="GO:0005886">
    <property type="term" value="C:plasma membrane"/>
    <property type="evidence" value="ECO:0007669"/>
    <property type="project" value="UniProtKB-SubCell"/>
</dbReference>
<evidence type="ECO:0000256" key="1">
    <source>
        <dbReference type="ARBA" id="ARBA00004167"/>
    </source>
</evidence>
<evidence type="ECO:0000313" key="18">
    <source>
        <dbReference type="Proteomes" id="UP000077875"/>
    </source>
</evidence>
<dbReference type="AlphaFoldDB" id="A0A172YF98"/>
<dbReference type="UniPathway" id="UPA00219"/>
<evidence type="ECO:0000256" key="12">
    <source>
        <dbReference type="ARBA" id="ARBA00023136"/>
    </source>
</evidence>
<proteinExistence type="inferred from homology"/>
<accession>A0A172YF98</accession>
<dbReference type="Gene3D" id="3.30.1390.30">
    <property type="entry name" value="Penicillin-binding protein 2a, domain 3"/>
    <property type="match status" value="1"/>
</dbReference>
<dbReference type="Proteomes" id="UP000077875">
    <property type="component" value="Chromosome"/>
</dbReference>
<evidence type="ECO:0000256" key="14">
    <source>
        <dbReference type="HAMAP-Rule" id="MF_02081"/>
    </source>
</evidence>
<dbReference type="Gene3D" id="3.40.710.10">
    <property type="entry name" value="DD-peptidase/beta-lactamase superfamily"/>
    <property type="match status" value="1"/>
</dbReference>
<organism evidence="17 18">
    <name type="scientific">Halotalea alkalilenta</name>
    <dbReference type="NCBI Taxonomy" id="376489"/>
    <lineage>
        <taxon>Bacteria</taxon>
        <taxon>Pseudomonadati</taxon>
        <taxon>Pseudomonadota</taxon>
        <taxon>Gammaproteobacteria</taxon>
        <taxon>Oceanospirillales</taxon>
        <taxon>Halomonadaceae</taxon>
        <taxon>Halotalea</taxon>
    </lineage>
</organism>
<comment type="catalytic activity">
    <reaction evidence="14">
        <text>Preferential cleavage: (Ac)2-L-Lys-D-Ala-|-D-Ala. Also transpeptidation of peptidyl-alanyl moieties that are N-acyl substituents of D-alanine.</text>
        <dbReference type="EC" id="3.4.16.4"/>
    </reaction>
</comment>
<keyword evidence="11 14" id="KW-1133">Transmembrane helix</keyword>
<keyword evidence="9 14" id="KW-0133">Cell shape</keyword>
<dbReference type="STRING" id="376489.A5892_10710"/>
<evidence type="ECO:0000256" key="6">
    <source>
        <dbReference type="ARBA" id="ARBA00022670"/>
    </source>
</evidence>
<protein>
    <recommendedName>
        <fullName evidence="14">Peptidoglycan D,D-transpeptidase MrdA</fullName>
        <ecNumber evidence="14">3.4.16.4</ecNumber>
    </recommendedName>
    <alternativeName>
        <fullName evidence="14">Penicillin-binding protein 2</fullName>
        <shortName evidence="14">PBP-2</shortName>
    </alternativeName>
</protein>
<dbReference type="HAMAP" id="MF_02081">
    <property type="entry name" value="MrdA_transpept"/>
    <property type="match status" value="1"/>
</dbReference>
<dbReference type="InterPro" id="IPR017790">
    <property type="entry name" value="Penicillin-binding_protein_2"/>
</dbReference>
<feature type="domain" description="Penicillin-binding protein dimerisation" evidence="16">
    <location>
        <begin position="76"/>
        <end position="248"/>
    </location>
</feature>
<dbReference type="PANTHER" id="PTHR30627:SF2">
    <property type="entry name" value="PEPTIDOGLYCAN D,D-TRANSPEPTIDASE MRDA"/>
    <property type="match status" value="1"/>
</dbReference>
<dbReference type="GO" id="GO:0008658">
    <property type="term" value="F:penicillin binding"/>
    <property type="evidence" value="ECO:0007669"/>
    <property type="project" value="UniProtKB-UniRule"/>
</dbReference>
<dbReference type="GO" id="GO:0009002">
    <property type="term" value="F:serine-type D-Ala-D-Ala carboxypeptidase activity"/>
    <property type="evidence" value="ECO:0007669"/>
    <property type="project" value="UniProtKB-UniRule"/>
</dbReference>
<comment type="subcellular location">
    <subcellularLocation>
        <location evidence="14">Cell inner membrane</location>
        <topology evidence="14">Single-pass membrane protein</topology>
    </subcellularLocation>
    <subcellularLocation>
        <location evidence="2">Cell membrane</location>
    </subcellularLocation>
    <subcellularLocation>
        <location evidence="1">Membrane</location>
        <topology evidence="1">Single-pass membrane protein</topology>
    </subcellularLocation>
</comment>
<dbReference type="InterPro" id="IPR036138">
    <property type="entry name" value="PBP_dimer_sf"/>
</dbReference>
<evidence type="ECO:0000256" key="9">
    <source>
        <dbReference type="ARBA" id="ARBA00022960"/>
    </source>
</evidence>
<keyword evidence="8 14" id="KW-0378">Hydrolase</keyword>
<comment type="caution">
    <text evidence="14">Lacks conserved residue(s) required for the propagation of feature annotation.</text>
</comment>
<evidence type="ECO:0000256" key="3">
    <source>
        <dbReference type="ARBA" id="ARBA00022475"/>
    </source>
</evidence>
<keyword evidence="10 14" id="KW-0573">Peptidoglycan synthesis</keyword>
<evidence type="ECO:0000313" key="17">
    <source>
        <dbReference type="EMBL" id="ANF57877.1"/>
    </source>
</evidence>
<keyword evidence="18" id="KW-1185">Reference proteome</keyword>
<evidence type="ECO:0000256" key="2">
    <source>
        <dbReference type="ARBA" id="ARBA00004236"/>
    </source>
</evidence>